<dbReference type="eggNOG" id="KOG3687">
    <property type="taxonomic scope" value="Eukaryota"/>
</dbReference>
<keyword evidence="5" id="KW-1185">Reference proteome</keyword>
<evidence type="ECO:0000259" key="3">
    <source>
        <dbReference type="PROSITE" id="PS50085"/>
    </source>
</evidence>
<dbReference type="STRING" id="51511.ENSCSAVP00000002517"/>
<dbReference type="GeneTree" id="ENSGT00950000183139"/>
<keyword evidence="1" id="KW-0343">GTPase activation</keyword>
<dbReference type="Proteomes" id="UP000007875">
    <property type="component" value="Unassembled WGS sequence"/>
</dbReference>
<dbReference type="SUPFAM" id="SSF111347">
    <property type="entry name" value="Rap/Ran-GAP"/>
    <property type="match status" value="1"/>
</dbReference>
<dbReference type="GO" id="GO:0032007">
    <property type="term" value="P:negative regulation of TOR signaling"/>
    <property type="evidence" value="ECO:0007669"/>
    <property type="project" value="InterPro"/>
</dbReference>
<evidence type="ECO:0000256" key="2">
    <source>
        <dbReference type="SAM" id="MobiDB-lite"/>
    </source>
</evidence>
<protein>
    <recommendedName>
        <fullName evidence="3">Rap-GAP domain-containing protein</fullName>
    </recommendedName>
</protein>
<dbReference type="Pfam" id="PF02145">
    <property type="entry name" value="Rap_GAP"/>
    <property type="match status" value="1"/>
</dbReference>
<dbReference type="InterPro" id="IPR035974">
    <property type="entry name" value="Rap/Ran-GAP_sf"/>
</dbReference>
<dbReference type="GO" id="GO:0005096">
    <property type="term" value="F:GTPase activator activity"/>
    <property type="evidence" value="ECO:0007669"/>
    <property type="project" value="UniProtKB-KW"/>
</dbReference>
<dbReference type="InterPro" id="IPR018515">
    <property type="entry name" value="Tuberin-type_domain"/>
</dbReference>
<feature type="domain" description="Rap-GAP" evidence="3">
    <location>
        <begin position="1173"/>
        <end position="1398"/>
    </location>
</feature>
<dbReference type="GO" id="GO:0051056">
    <property type="term" value="P:regulation of small GTPase mediated signal transduction"/>
    <property type="evidence" value="ECO:0007669"/>
    <property type="project" value="InterPro"/>
</dbReference>
<dbReference type="SUPFAM" id="SSF48371">
    <property type="entry name" value="ARM repeat"/>
    <property type="match status" value="1"/>
</dbReference>
<dbReference type="OMA" id="LQQLSWH"/>
<dbReference type="Pfam" id="PF03542">
    <property type="entry name" value="Tuberin"/>
    <property type="match status" value="1"/>
</dbReference>
<dbReference type="GO" id="GO:0051726">
    <property type="term" value="P:regulation of cell cycle"/>
    <property type="evidence" value="ECO:0007669"/>
    <property type="project" value="TreeGrafter"/>
</dbReference>
<dbReference type="InterPro" id="IPR003913">
    <property type="entry name" value="Tuberin"/>
</dbReference>
<dbReference type="GO" id="GO:0033596">
    <property type="term" value="C:TSC1-TSC2 complex"/>
    <property type="evidence" value="ECO:0007669"/>
    <property type="project" value="InterPro"/>
</dbReference>
<dbReference type="HOGENOM" id="CLU_001122_0_0_1"/>
<dbReference type="GO" id="GO:0030178">
    <property type="term" value="P:negative regulation of Wnt signaling pathway"/>
    <property type="evidence" value="ECO:0007669"/>
    <property type="project" value="TreeGrafter"/>
</dbReference>
<dbReference type="PANTHER" id="PTHR10063">
    <property type="entry name" value="TUBERIN"/>
    <property type="match status" value="1"/>
</dbReference>
<dbReference type="FunFam" id="3.40.50.11210:FF:000001">
    <property type="entry name" value="Ral GTPase-activating protein subunit alpha-1 isoform 1"/>
    <property type="match status" value="1"/>
</dbReference>
<dbReference type="InterPro" id="IPR016024">
    <property type="entry name" value="ARM-type_fold"/>
</dbReference>
<dbReference type="PANTHER" id="PTHR10063:SF0">
    <property type="entry name" value="TUBERIN"/>
    <property type="match status" value="1"/>
</dbReference>
<organism evidence="4 5">
    <name type="scientific">Ciona savignyi</name>
    <name type="common">Pacific transparent sea squirt</name>
    <dbReference type="NCBI Taxonomy" id="51511"/>
    <lineage>
        <taxon>Eukaryota</taxon>
        <taxon>Metazoa</taxon>
        <taxon>Chordata</taxon>
        <taxon>Tunicata</taxon>
        <taxon>Ascidiacea</taxon>
        <taxon>Phlebobranchia</taxon>
        <taxon>Cionidae</taxon>
        <taxon>Ciona</taxon>
    </lineage>
</organism>
<feature type="region of interest" description="Disordered" evidence="2">
    <location>
        <begin position="1107"/>
        <end position="1133"/>
    </location>
</feature>
<evidence type="ECO:0000313" key="5">
    <source>
        <dbReference type="Proteomes" id="UP000007875"/>
    </source>
</evidence>
<proteinExistence type="predicted"/>
<dbReference type="InterPro" id="IPR024584">
    <property type="entry name" value="Tuberin_N"/>
</dbReference>
<reference evidence="4" key="3">
    <citation type="submission" date="2025-09" db="UniProtKB">
        <authorList>
            <consortium name="Ensembl"/>
        </authorList>
    </citation>
    <scope>IDENTIFICATION</scope>
</reference>
<dbReference type="GO" id="GO:0046627">
    <property type="term" value="P:negative regulation of insulin receptor signaling pathway"/>
    <property type="evidence" value="ECO:0007669"/>
    <property type="project" value="TreeGrafter"/>
</dbReference>
<dbReference type="PROSITE" id="PS50085">
    <property type="entry name" value="RAPGAP"/>
    <property type="match status" value="1"/>
</dbReference>
<dbReference type="Gene3D" id="3.40.50.11210">
    <property type="entry name" value="Rap/Ran-GAP"/>
    <property type="match status" value="1"/>
</dbReference>
<dbReference type="InterPro" id="IPR000331">
    <property type="entry name" value="Rap/Ran_GAP_dom"/>
</dbReference>
<accession>H2YB19</accession>
<dbReference type="FunCoup" id="H2YB19">
    <property type="interactions" value="37"/>
</dbReference>
<dbReference type="Pfam" id="PF11864">
    <property type="entry name" value="DUF3384"/>
    <property type="match status" value="1"/>
</dbReference>
<reference evidence="4" key="2">
    <citation type="submission" date="2025-08" db="UniProtKB">
        <authorList>
            <consortium name="Ensembl"/>
        </authorList>
    </citation>
    <scope>IDENTIFICATION</scope>
</reference>
<dbReference type="InParanoid" id="H2YB19"/>
<sequence length="1398" mass="158296">MDFWAIIAPSNNAEERIAKLRDFEKALTNKQIDCDVIERIWLETKDLLDPNSPVLARSAYFLFLKTLIKSQSRHIRMMRALLNTEVMKHVYLLKSDLENVMEIMYVLTEHGKNLYILEQEIGILLVQWMESLHSNSLYIDMLCNVIKFNSSHLTEETIHGIVKSVCSSCNNQYETCLKVLEALVTFKALPKHCANDVINTLCHSLNNKDCCDQSWNLMRNLLGTHLGHSCIQTMLEILQSDITPETCPQARSAISYIGMGLWGSKCVKSLMYTPQSILPSFEYALKSQSVMLAFEVVLTCQRLVKKFGHELHISAWDNIVNIIEELLAIVANTKNTSRVAALKENTHELVSIVENLCQIQAFGGSKERLNNIIEKHILDRPTQSIINLLTERLHTLSLSKENWIFRFKEIIFKFYSPGIKTAIRLKVLELEMVMVAKNFTQHECDIVDSVILPQFAKLPEESNLEVLEKSSQFLTDVCLLCTSNRFFAVLNLFKPLLTITTGDSKLPKNSVLIAVATTVCGLKKIFLEKFHTPFASHSVAACQMFVELLEKYYEISGFSDEPYVLWESRMDIFDSFFKIRTNSLFQARLSHVRCFSPNIICHISEQGSVQNNTEPVYLPFQRIIQACIQCLEHENYWPILQTVLDNICVLLENKHITVCLSLEDIDTLIEVLSNFVSSTNRIATLKSKPEGFKRADLQLISLNVLTQLTTFYNKIDTSRQRQILRCLYSGLTTKCAKHCLSAITLCMIEMRADATIRVLPSILLHLSHMSATVHLATAVLELLSTLSQLSHLYSDFVEDQYLTVFAITLQHANPVKFSLYVVSLAHNIVSMWFVKCRPSFRSGFVQFITRHLQTANRDHTENSLQHSLIESSIDVMARYAFSNSMPVMEHSALRKTKLANSQSATWLLGNRLVTITTGIPQRYASTENGVADIFPLPNLGRKMSVEAPGKLQSTESDDVHPSRLLCYYRNRHKSSGANLRSTRNHLAPMFRSDSGSTSICKKHSVEKSTTWAEICVRRPSGNTCWMIHTNQFQLVAQSKDVGSNTTPFLKPLHGSLTETTNGFEEHPSEDIMSKSTGFLEFRNQPRQRSRTLGSSNSNTALRAAERVKIAKQKQQRASTDVLKHDAHKAPCPNNENNITPAFVFLQLFHSAAVADPMQLPFLLPKTATIDRAVQVLDHITPYDIWSTGVVYVGPDQGNDGKAILSNEHGSSRYQALLNTLGKLVLLEDCNKAHVFLGGLDQTGEDGQFTYVWQENIMQMVFHVTTLMPNSGYDSCKTRHIGNDYVLIVYDDDKSQDYVPGCVVKGQFLSIEIIIKPIELNFNVIELHYHKPELEGILQITGKRIVSDKGLGLLVRQTALHANMAALAFRHKHTPDDCVSKPLSRLKQIKRIRSRAIQE</sequence>
<dbReference type="GO" id="GO:0005634">
    <property type="term" value="C:nucleus"/>
    <property type="evidence" value="ECO:0007669"/>
    <property type="project" value="InterPro"/>
</dbReference>
<evidence type="ECO:0000313" key="4">
    <source>
        <dbReference type="Ensembl" id="ENSCSAVP00000002517.1"/>
    </source>
</evidence>
<dbReference type="Ensembl" id="ENSCSAVT00000002558.1">
    <property type="protein sequence ID" value="ENSCSAVP00000002517.1"/>
    <property type="gene ID" value="ENSCSAVG00000001486.1"/>
</dbReference>
<dbReference type="InterPro" id="IPR027107">
    <property type="entry name" value="Tuberin/Ral-act_asu"/>
</dbReference>
<dbReference type="GO" id="GO:0051898">
    <property type="term" value="P:negative regulation of phosphatidylinositol 3-kinase/protein kinase B signal transduction"/>
    <property type="evidence" value="ECO:0007669"/>
    <property type="project" value="TreeGrafter"/>
</dbReference>
<reference evidence="5" key="1">
    <citation type="submission" date="2003-08" db="EMBL/GenBank/DDBJ databases">
        <authorList>
            <person name="Birren B."/>
            <person name="Nusbaum C."/>
            <person name="Abebe A."/>
            <person name="Abouelleil A."/>
            <person name="Adekoya E."/>
            <person name="Ait-zahra M."/>
            <person name="Allen N."/>
            <person name="Allen T."/>
            <person name="An P."/>
            <person name="Anderson M."/>
            <person name="Anderson S."/>
            <person name="Arachchi H."/>
            <person name="Armbruster J."/>
            <person name="Bachantsang P."/>
            <person name="Baldwin J."/>
            <person name="Barry A."/>
            <person name="Bayul T."/>
            <person name="Blitshsteyn B."/>
            <person name="Bloom T."/>
            <person name="Blye J."/>
            <person name="Boguslavskiy L."/>
            <person name="Borowsky M."/>
            <person name="Boukhgalter B."/>
            <person name="Brunache A."/>
            <person name="Butler J."/>
            <person name="Calixte N."/>
            <person name="Calvo S."/>
            <person name="Camarata J."/>
            <person name="Campo K."/>
            <person name="Chang J."/>
            <person name="Cheshatsang Y."/>
            <person name="Citroen M."/>
            <person name="Collymore A."/>
            <person name="Considine T."/>
            <person name="Cook A."/>
            <person name="Cooke P."/>
            <person name="Corum B."/>
            <person name="Cuomo C."/>
            <person name="David R."/>
            <person name="Dawoe T."/>
            <person name="Degray S."/>
            <person name="Dodge S."/>
            <person name="Dooley K."/>
            <person name="Dorje P."/>
            <person name="Dorjee K."/>
            <person name="Dorris L."/>
            <person name="Duffey N."/>
            <person name="Dupes A."/>
            <person name="Elkins T."/>
            <person name="Engels R."/>
            <person name="Erickson J."/>
            <person name="Farina A."/>
            <person name="Faro S."/>
            <person name="Ferreira P."/>
            <person name="Fischer H."/>
            <person name="Fitzgerald M."/>
            <person name="Foley K."/>
            <person name="Gage D."/>
            <person name="Galagan J."/>
            <person name="Gearin G."/>
            <person name="Gnerre S."/>
            <person name="Gnirke A."/>
            <person name="Goyette A."/>
            <person name="Graham J."/>
            <person name="Grandbois E."/>
            <person name="Gyaltsen K."/>
            <person name="Hafez N."/>
            <person name="Hagopian D."/>
            <person name="Hagos B."/>
            <person name="Hall J."/>
            <person name="Hatcher B."/>
            <person name="Heller A."/>
            <person name="Higgins H."/>
            <person name="Honan T."/>
            <person name="Horn A."/>
            <person name="Houde N."/>
            <person name="Hughes L."/>
            <person name="Hulme W."/>
            <person name="Husby E."/>
            <person name="Iliev I."/>
            <person name="Jaffe D."/>
            <person name="Jones C."/>
            <person name="Kamal M."/>
            <person name="Kamat A."/>
            <person name="Kamvysselis M."/>
            <person name="Karlsson E."/>
            <person name="Kells C."/>
            <person name="Kieu A."/>
            <person name="Kisner P."/>
            <person name="Kodira C."/>
            <person name="Kulbokas E."/>
            <person name="Labutti K."/>
            <person name="Lama D."/>
            <person name="Landers T."/>
            <person name="Leger J."/>
            <person name="Levine S."/>
            <person name="Lewis D."/>
            <person name="Lewis T."/>
            <person name="Lindblad-toh K."/>
            <person name="Liu X."/>
            <person name="Lokyitsang T."/>
            <person name="Lokyitsang Y."/>
            <person name="Lucien O."/>
            <person name="Lui A."/>
            <person name="Ma L.J."/>
            <person name="Mabbitt R."/>
            <person name="Macdonald J."/>
            <person name="Maclean C."/>
            <person name="Major J."/>
            <person name="Manning J."/>
            <person name="Marabella R."/>
            <person name="Maru K."/>
            <person name="Matthews C."/>
            <person name="Mauceli E."/>
            <person name="Mccarthy M."/>
            <person name="Mcdonough S."/>
            <person name="Mcghee T."/>
            <person name="Meldrim J."/>
            <person name="Meneus L."/>
            <person name="Mesirov J."/>
            <person name="Mihalev A."/>
            <person name="Mihova T."/>
            <person name="Mikkelsen T."/>
            <person name="Mlenga V."/>
            <person name="Moru K."/>
            <person name="Mozes J."/>
            <person name="Mulrain L."/>
            <person name="Munson G."/>
            <person name="Naylor J."/>
            <person name="Newes C."/>
            <person name="Nguyen C."/>
            <person name="Nguyen N."/>
            <person name="Nguyen T."/>
            <person name="Nicol R."/>
            <person name="Nielsen C."/>
            <person name="Nizzari M."/>
            <person name="Norbu C."/>
            <person name="Norbu N."/>
            <person name="O'donnell P."/>
            <person name="Okoawo O."/>
            <person name="O'leary S."/>
            <person name="Omotosho B."/>
            <person name="O'neill K."/>
            <person name="Osman S."/>
            <person name="Parker S."/>
            <person name="Perrin D."/>
            <person name="Phunkhang P."/>
            <person name="Piqani B."/>
            <person name="Purcell S."/>
            <person name="Rachupka T."/>
            <person name="Ramasamy U."/>
            <person name="Rameau R."/>
            <person name="Ray V."/>
            <person name="Raymond C."/>
            <person name="Retta R."/>
            <person name="Richardson S."/>
            <person name="Rise C."/>
            <person name="Rodriguez J."/>
            <person name="Rogers J."/>
            <person name="Rogov P."/>
            <person name="Rutman M."/>
            <person name="Schupbach R."/>
            <person name="Seaman C."/>
            <person name="Settipalli S."/>
            <person name="Sharpe T."/>
            <person name="Sheridan J."/>
            <person name="Sherpa N."/>
            <person name="Shi J."/>
            <person name="Smirnov S."/>
            <person name="Smith C."/>
            <person name="Sougnez C."/>
            <person name="Spencer B."/>
            <person name="Stalker J."/>
            <person name="Stange-thomann N."/>
            <person name="Stavropoulos S."/>
            <person name="Stetson K."/>
            <person name="Stone C."/>
            <person name="Stone S."/>
            <person name="Stubbs M."/>
            <person name="Talamas J."/>
            <person name="Tchuinga P."/>
            <person name="Tenzing P."/>
            <person name="Tesfaye S."/>
            <person name="Theodore J."/>
            <person name="Thoulutsang Y."/>
            <person name="Topham K."/>
            <person name="Towey S."/>
            <person name="Tsamla T."/>
            <person name="Tsomo N."/>
            <person name="Vallee D."/>
            <person name="Vassiliev H."/>
            <person name="Venkataraman V."/>
            <person name="Vinson J."/>
            <person name="Vo A."/>
            <person name="Wade C."/>
            <person name="Wang S."/>
            <person name="Wangchuk T."/>
            <person name="Wangdi T."/>
            <person name="Whittaker C."/>
            <person name="Wilkinson J."/>
            <person name="Wu Y."/>
            <person name="Wyman D."/>
            <person name="Yadav S."/>
            <person name="Yang S."/>
            <person name="Yang X."/>
            <person name="Yeager S."/>
            <person name="Yee E."/>
            <person name="Young G."/>
            <person name="Zainoun J."/>
            <person name="Zembeck L."/>
            <person name="Zimmer A."/>
            <person name="Zody M."/>
            <person name="Lander E."/>
        </authorList>
    </citation>
    <scope>NUCLEOTIDE SEQUENCE [LARGE SCALE GENOMIC DNA]</scope>
</reference>
<dbReference type="PRINTS" id="PR01431">
    <property type="entry name" value="TUBERIN"/>
</dbReference>
<name>H2YB19_CIOSA</name>
<evidence type="ECO:0000256" key="1">
    <source>
        <dbReference type="ARBA" id="ARBA00022468"/>
    </source>
</evidence>